<dbReference type="Proteomes" id="UP001269081">
    <property type="component" value="Unassembled WGS sequence"/>
</dbReference>
<dbReference type="InterPro" id="IPR029044">
    <property type="entry name" value="Nucleotide-diphossugar_trans"/>
</dbReference>
<dbReference type="RefSeq" id="WP_310278635.1">
    <property type="nucleotide sequence ID" value="NZ_JAVDWQ010000002.1"/>
</dbReference>
<dbReference type="Gene3D" id="3.90.550.10">
    <property type="entry name" value="Spore Coat Polysaccharide Biosynthesis Protein SpsA, Chain A"/>
    <property type="match status" value="1"/>
</dbReference>
<evidence type="ECO:0000313" key="2">
    <source>
        <dbReference type="EMBL" id="MDR7208960.1"/>
    </source>
</evidence>
<sequence length="308" mass="35534">MKIFVVIVTYNAMNWIEKCLYSILNSSTPLEIIVIDNGSSDGTSEFIEANFNMVYVYNQNENLGFGAANNIGLNLALENGGDYFLLLNQDVYVKPDTVEILINAMQSNIDYGVLSPIHLNGNGDEIDLYFQIYCGPNNCKNFYSDVYLKKELKSIYELPFVNAAVWLLSRKTLEIVGGFNPYFFHYAEDNDYLNRCRYQKMKIGIVPEAMAFHDRILKNRSYDLKTFVNSNDVKLMDPNRNISVNRMLKMTLKGILKSIINTNRFYFKSNIFYLRKLIKNANLIKEYKEASKANNFTFLKVKLNLNGK</sequence>
<keyword evidence="3" id="KW-1185">Reference proteome</keyword>
<evidence type="ECO:0000313" key="3">
    <source>
        <dbReference type="Proteomes" id="UP001269081"/>
    </source>
</evidence>
<evidence type="ECO:0000259" key="1">
    <source>
        <dbReference type="Pfam" id="PF00535"/>
    </source>
</evidence>
<comment type="caution">
    <text evidence="2">The sequence shown here is derived from an EMBL/GenBank/DDBJ whole genome shotgun (WGS) entry which is preliminary data.</text>
</comment>
<organism evidence="2 3">
    <name type="scientific">Flavobacterium piscis</name>
    <dbReference type="NCBI Taxonomy" id="1114874"/>
    <lineage>
        <taxon>Bacteria</taxon>
        <taxon>Pseudomonadati</taxon>
        <taxon>Bacteroidota</taxon>
        <taxon>Flavobacteriia</taxon>
        <taxon>Flavobacteriales</taxon>
        <taxon>Flavobacteriaceae</taxon>
        <taxon>Flavobacterium</taxon>
    </lineage>
</organism>
<proteinExistence type="predicted"/>
<dbReference type="PANTHER" id="PTHR43179">
    <property type="entry name" value="RHAMNOSYLTRANSFERASE WBBL"/>
    <property type="match status" value="1"/>
</dbReference>
<feature type="domain" description="Glycosyltransferase 2-like" evidence="1">
    <location>
        <begin position="5"/>
        <end position="125"/>
    </location>
</feature>
<gene>
    <name evidence="2" type="ORF">J2W48_000890</name>
</gene>
<protein>
    <submittedName>
        <fullName evidence="2">GT2 family glycosyltransferase</fullName>
    </submittedName>
</protein>
<reference evidence="2 3" key="1">
    <citation type="submission" date="2023-07" db="EMBL/GenBank/DDBJ databases">
        <title>Sorghum-associated microbial communities from plants grown in Nebraska, USA.</title>
        <authorList>
            <person name="Schachtman D."/>
        </authorList>
    </citation>
    <scope>NUCLEOTIDE SEQUENCE [LARGE SCALE GENOMIC DNA]</scope>
    <source>
        <strain evidence="2 3">4129</strain>
    </source>
</reference>
<dbReference type="SUPFAM" id="SSF53448">
    <property type="entry name" value="Nucleotide-diphospho-sugar transferases"/>
    <property type="match status" value="1"/>
</dbReference>
<dbReference type="PANTHER" id="PTHR43179:SF7">
    <property type="entry name" value="RHAMNOSYLTRANSFERASE WBBL"/>
    <property type="match status" value="1"/>
</dbReference>
<dbReference type="InterPro" id="IPR001173">
    <property type="entry name" value="Glyco_trans_2-like"/>
</dbReference>
<dbReference type="Pfam" id="PF00535">
    <property type="entry name" value="Glycos_transf_2"/>
    <property type="match status" value="1"/>
</dbReference>
<accession>A0ABU1Y5K4</accession>
<name>A0ABU1Y5K4_9FLAO</name>
<dbReference type="EMBL" id="JAVDWQ010000002">
    <property type="protein sequence ID" value="MDR7208960.1"/>
    <property type="molecule type" value="Genomic_DNA"/>
</dbReference>